<dbReference type="InterPro" id="IPR005707">
    <property type="entry name" value="Ribosomal_uS2_euk/arc"/>
</dbReference>
<keyword evidence="2" id="KW-0687">Ribonucleoprotein</keyword>
<dbReference type="SUPFAM" id="SSF52313">
    <property type="entry name" value="Ribosomal protein S2"/>
    <property type="match status" value="1"/>
</dbReference>
<evidence type="ECO:0000313" key="4">
    <source>
        <dbReference type="Proteomes" id="UP001642260"/>
    </source>
</evidence>
<evidence type="ECO:0000313" key="3">
    <source>
        <dbReference type="EMBL" id="CAH8359725.1"/>
    </source>
</evidence>
<name>A0ABC8KMD9_ERUVS</name>
<comment type="caution">
    <text evidence="3">The sequence shown here is derived from an EMBL/GenBank/DDBJ whole genome shotgun (WGS) entry which is preliminary data.</text>
</comment>
<sequence length="57" mass="6792">MERYVFKRRNDGIYIFNLGKTWEKLMMAARVIVAIENPQDIVQSSRPYGWRAILKFA</sequence>
<keyword evidence="4" id="KW-1185">Reference proteome</keyword>
<dbReference type="AlphaFoldDB" id="A0ABC8KMD9"/>
<dbReference type="Proteomes" id="UP001642260">
    <property type="component" value="Unassembled WGS sequence"/>
</dbReference>
<accession>A0ABC8KMD9</accession>
<evidence type="ECO:0000256" key="1">
    <source>
        <dbReference type="ARBA" id="ARBA00022980"/>
    </source>
</evidence>
<evidence type="ECO:0000256" key="2">
    <source>
        <dbReference type="ARBA" id="ARBA00023274"/>
    </source>
</evidence>
<organism evidence="3 4">
    <name type="scientific">Eruca vesicaria subsp. sativa</name>
    <name type="common">Garden rocket</name>
    <name type="synonym">Eruca sativa</name>
    <dbReference type="NCBI Taxonomy" id="29727"/>
    <lineage>
        <taxon>Eukaryota</taxon>
        <taxon>Viridiplantae</taxon>
        <taxon>Streptophyta</taxon>
        <taxon>Embryophyta</taxon>
        <taxon>Tracheophyta</taxon>
        <taxon>Spermatophyta</taxon>
        <taxon>Magnoliopsida</taxon>
        <taxon>eudicotyledons</taxon>
        <taxon>Gunneridae</taxon>
        <taxon>Pentapetalae</taxon>
        <taxon>rosids</taxon>
        <taxon>malvids</taxon>
        <taxon>Brassicales</taxon>
        <taxon>Brassicaceae</taxon>
        <taxon>Brassiceae</taxon>
        <taxon>Eruca</taxon>
    </lineage>
</organism>
<gene>
    <name evidence="3" type="ORF">ERUC_LOCUS25481</name>
</gene>
<evidence type="ECO:0008006" key="5">
    <source>
        <dbReference type="Google" id="ProtNLM"/>
    </source>
</evidence>
<dbReference type="GO" id="GO:0005840">
    <property type="term" value="C:ribosome"/>
    <property type="evidence" value="ECO:0007669"/>
    <property type="project" value="UniProtKB-KW"/>
</dbReference>
<dbReference type="Gene3D" id="3.40.50.10490">
    <property type="entry name" value="Glucose-6-phosphate isomerase like protein, domain 1"/>
    <property type="match status" value="1"/>
</dbReference>
<dbReference type="GO" id="GO:1990904">
    <property type="term" value="C:ribonucleoprotein complex"/>
    <property type="evidence" value="ECO:0007669"/>
    <property type="project" value="UniProtKB-KW"/>
</dbReference>
<dbReference type="InterPro" id="IPR023591">
    <property type="entry name" value="Ribosomal_uS2_flav_dom_sf"/>
</dbReference>
<dbReference type="EMBL" id="CAKOAT010271821">
    <property type="protein sequence ID" value="CAH8359725.1"/>
    <property type="molecule type" value="Genomic_DNA"/>
</dbReference>
<dbReference type="PANTHER" id="PTHR11489">
    <property type="entry name" value="40S RIBOSOMAL PROTEIN SA"/>
    <property type="match status" value="1"/>
</dbReference>
<proteinExistence type="predicted"/>
<keyword evidence="1" id="KW-0689">Ribosomal protein</keyword>
<protein>
    <recommendedName>
        <fullName evidence="5">Ribosomal protein S2</fullName>
    </recommendedName>
</protein>
<reference evidence="3 4" key="1">
    <citation type="submission" date="2022-03" db="EMBL/GenBank/DDBJ databases">
        <authorList>
            <person name="Macdonald S."/>
            <person name="Ahmed S."/>
            <person name="Newling K."/>
        </authorList>
    </citation>
    <scope>NUCLEOTIDE SEQUENCE [LARGE SCALE GENOMIC DNA]</scope>
</reference>